<evidence type="ECO:0000313" key="2">
    <source>
        <dbReference type="Proteomes" id="UP000236630"/>
    </source>
</evidence>
<dbReference type="Proteomes" id="UP000236630">
    <property type="component" value="Unassembled WGS sequence"/>
</dbReference>
<proteinExistence type="predicted"/>
<keyword evidence="2" id="KW-1185">Reference proteome</keyword>
<name>A0A2H5N217_CITUN</name>
<sequence>VLQKFRKKQESFQGGVTCLLPPGVVWQRRRQRGWCLVEGKQKALGRVWMMVVLREWWRPRQAWVWWKGLVVARVGGPSRDSLLLKTPEASLLFSKAFCAPSC</sequence>
<accession>A0A2H5N217</accession>
<comment type="caution">
    <text evidence="1">The sequence shown here is derived from an EMBL/GenBank/DDBJ whole genome shotgun (WGS) entry which is preliminary data.</text>
</comment>
<reference evidence="1 2" key="1">
    <citation type="journal article" date="2017" name="Front. Genet.">
        <title>Draft sequencing of the heterozygous diploid genome of Satsuma (Citrus unshiu Marc.) using a hybrid assembly approach.</title>
        <authorList>
            <person name="Shimizu T."/>
            <person name="Tanizawa Y."/>
            <person name="Mochizuki T."/>
            <person name="Nagasaki H."/>
            <person name="Yoshioka T."/>
            <person name="Toyoda A."/>
            <person name="Fujiyama A."/>
            <person name="Kaminuma E."/>
            <person name="Nakamura Y."/>
        </authorList>
    </citation>
    <scope>NUCLEOTIDE SEQUENCE [LARGE SCALE GENOMIC DNA]</scope>
    <source>
        <strain evidence="2">cv. Miyagawa wase</strain>
    </source>
</reference>
<dbReference type="EMBL" id="BDQV01001583">
    <property type="protein sequence ID" value="GAY33635.1"/>
    <property type="molecule type" value="Genomic_DNA"/>
</dbReference>
<organism evidence="1 2">
    <name type="scientific">Citrus unshiu</name>
    <name type="common">Satsuma mandarin</name>
    <name type="synonym">Citrus nobilis var. unshiu</name>
    <dbReference type="NCBI Taxonomy" id="55188"/>
    <lineage>
        <taxon>Eukaryota</taxon>
        <taxon>Viridiplantae</taxon>
        <taxon>Streptophyta</taxon>
        <taxon>Embryophyta</taxon>
        <taxon>Tracheophyta</taxon>
        <taxon>Spermatophyta</taxon>
        <taxon>Magnoliopsida</taxon>
        <taxon>eudicotyledons</taxon>
        <taxon>Gunneridae</taxon>
        <taxon>Pentapetalae</taxon>
        <taxon>rosids</taxon>
        <taxon>malvids</taxon>
        <taxon>Sapindales</taxon>
        <taxon>Rutaceae</taxon>
        <taxon>Aurantioideae</taxon>
        <taxon>Citrus</taxon>
    </lineage>
</organism>
<protein>
    <submittedName>
        <fullName evidence="1">Uncharacterized protein</fullName>
    </submittedName>
</protein>
<gene>
    <name evidence="1" type="ORF">CUMW_275860</name>
</gene>
<evidence type="ECO:0000313" key="1">
    <source>
        <dbReference type="EMBL" id="GAY33635.1"/>
    </source>
</evidence>
<feature type="non-terminal residue" evidence="1">
    <location>
        <position position="1"/>
    </location>
</feature>
<dbReference type="AlphaFoldDB" id="A0A2H5N217"/>